<dbReference type="EMBL" id="JAYLLH010000003">
    <property type="protein sequence ID" value="MEC3860316.1"/>
    <property type="molecule type" value="Genomic_DNA"/>
</dbReference>
<feature type="compositionally biased region" description="Polar residues" evidence="1">
    <location>
        <begin position="1"/>
        <end position="14"/>
    </location>
</feature>
<dbReference type="RefSeq" id="WP_326295940.1">
    <property type="nucleotide sequence ID" value="NZ_JAYLLH010000003.1"/>
</dbReference>
<accession>A0ABU6HE93</accession>
<organism evidence="2 3">
    <name type="scientific">Mesobacterium hydrothermale</name>
    <dbReference type="NCBI Taxonomy" id="3111907"/>
    <lineage>
        <taxon>Bacteria</taxon>
        <taxon>Pseudomonadati</taxon>
        <taxon>Pseudomonadota</taxon>
        <taxon>Alphaproteobacteria</taxon>
        <taxon>Rhodobacterales</taxon>
        <taxon>Roseobacteraceae</taxon>
        <taxon>Mesobacterium</taxon>
    </lineage>
</organism>
<evidence type="ECO:0000256" key="1">
    <source>
        <dbReference type="SAM" id="MobiDB-lite"/>
    </source>
</evidence>
<comment type="caution">
    <text evidence="2">The sequence shown here is derived from an EMBL/GenBank/DDBJ whole genome shotgun (WGS) entry which is preliminary data.</text>
</comment>
<sequence length="382" mass="43060">MATATTPISGTARNGSAEAQGVSGSFQSQRFPDGMRRNSILRPRYHPDGYLERLDRDTFWYDAIWDAGRLTLVCPPFNNLRRRVRRARFQLDGRDVALARLRRYRRHDLLEFVAPKTPARILVQIGDWQGESGISIAQTDLFAGLNSAFYLSKDNDLEWLVDHARYHKAMHGLQGLVAVDNGSSRYAPEEIEAALAPVGLERLVVLSAPFKFGPLGLTPYRNTEKYLQTAVGNMVRLRYLSRARAVLSCDVDELVYGKDGANVFDAAVTSRLGIVQVPGHWRLPDPEATPPFRHAHHTRVQVPPRDTPSKFCIVPQGPLRRFSWDVHNPERLPFFRRMTDDRFEMIHCRALTTGWKDPGRIAAPDGTVTDPLAEQALAVLRG</sequence>
<evidence type="ECO:0000313" key="3">
    <source>
        <dbReference type="Proteomes" id="UP001348149"/>
    </source>
</evidence>
<feature type="region of interest" description="Disordered" evidence="1">
    <location>
        <begin position="1"/>
        <end position="33"/>
    </location>
</feature>
<gene>
    <name evidence="2" type="ORF">VK792_03390</name>
</gene>
<evidence type="ECO:0008006" key="4">
    <source>
        <dbReference type="Google" id="ProtNLM"/>
    </source>
</evidence>
<proteinExistence type="predicted"/>
<keyword evidence="3" id="KW-1185">Reference proteome</keyword>
<protein>
    <recommendedName>
        <fullName evidence="4">Glycosyltransferase family 2 protein</fullName>
    </recommendedName>
</protein>
<evidence type="ECO:0000313" key="2">
    <source>
        <dbReference type="EMBL" id="MEC3860316.1"/>
    </source>
</evidence>
<name>A0ABU6HE93_9RHOB</name>
<reference evidence="2 3" key="1">
    <citation type="submission" date="2024-01" db="EMBL/GenBank/DDBJ databases">
        <title>Mesobacterium rodlantinim sp. nov., isolated from shallow sea hydrothermal systems off Kueishantao Island.</title>
        <authorList>
            <person name="Su Z."/>
            <person name="Tang K."/>
        </authorList>
    </citation>
    <scope>NUCLEOTIDE SEQUENCE [LARGE SCALE GENOMIC DNA]</scope>
    <source>
        <strain evidence="2 3">TK19101</strain>
    </source>
</reference>
<dbReference type="Proteomes" id="UP001348149">
    <property type="component" value="Unassembled WGS sequence"/>
</dbReference>